<reference evidence="2 3" key="1">
    <citation type="journal article" date="2006" name="Proc. Natl. Acad. Sci. U.S.A.">
        <title>Evolution of sensory complexity recorded in a myxobacterial genome.</title>
        <authorList>
            <person name="Goldman B.S."/>
            <person name="Nierman W.C."/>
            <person name="Kaiser D."/>
            <person name="Slater S.C."/>
            <person name="Durkin A.S."/>
            <person name="Eisen J.A."/>
            <person name="Ronning C.M."/>
            <person name="Barbazuk W.B."/>
            <person name="Blanchard M."/>
            <person name="Field C."/>
            <person name="Halling C."/>
            <person name="Hinkle G."/>
            <person name="Iartchuk O."/>
            <person name="Kim H.S."/>
            <person name="Mackenzie C."/>
            <person name="Madupu R."/>
            <person name="Miller N."/>
            <person name="Shvartsbeyn A."/>
            <person name="Sullivan S.A."/>
            <person name="Vaudin M."/>
            <person name="Wiegand R."/>
            <person name="Kaplan H.B."/>
        </authorList>
    </citation>
    <scope>NUCLEOTIDE SEQUENCE [LARGE SCALE GENOMIC DNA]</scope>
    <source>
        <strain evidence="3">DK1622</strain>
    </source>
</reference>
<accession>Q1D1S5</accession>
<dbReference type="HOGENOM" id="CLU_1509059_0_0_7"/>
<feature type="compositionally biased region" description="Low complexity" evidence="1">
    <location>
        <begin position="9"/>
        <end position="31"/>
    </location>
</feature>
<proteinExistence type="predicted"/>
<protein>
    <submittedName>
        <fullName evidence="2">Uncharacterized protein</fullName>
    </submittedName>
</protein>
<evidence type="ECO:0000313" key="3">
    <source>
        <dbReference type="Proteomes" id="UP000002402"/>
    </source>
</evidence>
<evidence type="ECO:0000256" key="1">
    <source>
        <dbReference type="SAM" id="MobiDB-lite"/>
    </source>
</evidence>
<sequence length="178" mass="19839">MRIPPNFLTATTSAAAPTRPRATATAPRQTPRTGSIACGYFVSTVLRDAGFRVERTQMAQQRAEYIVKALAPPKKIWRFRNRPVSGVLDSVRRAGEGLYVVGLDYHVGFLWNDSARVWMCHASYLREATVVCEDALTSPAMVSRYHVVGKLLENRMMDAWLEGQVLPVFIPSGQEPTD</sequence>
<evidence type="ECO:0000313" key="2">
    <source>
        <dbReference type="EMBL" id="ABF89863.1"/>
    </source>
</evidence>
<dbReference type="AlphaFoldDB" id="Q1D1S5"/>
<feature type="region of interest" description="Disordered" evidence="1">
    <location>
        <begin position="1"/>
        <end position="31"/>
    </location>
</feature>
<name>Q1D1S5_MYXXD</name>
<dbReference type="EMBL" id="CP000113">
    <property type="protein sequence ID" value="ABF89863.1"/>
    <property type="molecule type" value="Genomic_DNA"/>
</dbReference>
<dbReference type="eggNOG" id="COG0791">
    <property type="taxonomic scope" value="Bacteria"/>
</dbReference>
<keyword evidence="3" id="KW-1185">Reference proteome</keyword>
<dbReference type="KEGG" id="mxa:MXAN_5246"/>
<dbReference type="EnsemblBacteria" id="ABF89863">
    <property type="protein sequence ID" value="ABF89863"/>
    <property type="gene ID" value="MXAN_5246"/>
</dbReference>
<gene>
    <name evidence="2" type="ordered locus">MXAN_5246</name>
</gene>
<organism evidence="2 3">
    <name type="scientific">Myxococcus xanthus (strain DK1622)</name>
    <dbReference type="NCBI Taxonomy" id="246197"/>
    <lineage>
        <taxon>Bacteria</taxon>
        <taxon>Pseudomonadati</taxon>
        <taxon>Myxococcota</taxon>
        <taxon>Myxococcia</taxon>
        <taxon>Myxococcales</taxon>
        <taxon>Cystobacterineae</taxon>
        <taxon>Myxococcaceae</taxon>
        <taxon>Myxococcus</taxon>
    </lineage>
</organism>
<dbReference type="Proteomes" id="UP000002402">
    <property type="component" value="Chromosome"/>
</dbReference>